<feature type="region of interest" description="Disordered" evidence="1">
    <location>
        <begin position="1"/>
        <end position="28"/>
    </location>
</feature>
<feature type="non-terminal residue" evidence="2">
    <location>
        <position position="1"/>
    </location>
</feature>
<dbReference type="EMBL" id="OW240913">
    <property type="protein sequence ID" value="CAH2249801.1"/>
    <property type="molecule type" value="Genomic_DNA"/>
</dbReference>
<feature type="compositionally biased region" description="Polar residues" evidence="1">
    <location>
        <begin position="73"/>
        <end position="85"/>
    </location>
</feature>
<sequence>EPSPLRELVPHSLGPLPSIAQDLGPGSALKSGEVLVGGSSILASNSDKDRQQGRLKEFGGPKQNVHGGAPSPLSHTHTKPTGTTA</sequence>
<dbReference type="AlphaFoldDB" id="A0AAD1RDQ8"/>
<gene>
    <name evidence="2" type="ORF">PECUL_23A001172</name>
</gene>
<protein>
    <submittedName>
        <fullName evidence="2">Uncharacterized protein</fullName>
    </submittedName>
</protein>
<accession>A0AAD1RDQ8</accession>
<name>A0AAD1RDQ8_PELCU</name>
<proteinExistence type="predicted"/>
<feature type="compositionally biased region" description="Basic and acidic residues" evidence="1">
    <location>
        <begin position="46"/>
        <end position="59"/>
    </location>
</feature>
<evidence type="ECO:0000256" key="1">
    <source>
        <dbReference type="SAM" id="MobiDB-lite"/>
    </source>
</evidence>
<organism evidence="2 3">
    <name type="scientific">Pelobates cultripes</name>
    <name type="common">Western spadefoot toad</name>
    <dbReference type="NCBI Taxonomy" id="61616"/>
    <lineage>
        <taxon>Eukaryota</taxon>
        <taxon>Metazoa</taxon>
        <taxon>Chordata</taxon>
        <taxon>Craniata</taxon>
        <taxon>Vertebrata</taxon>
        <taxon>Euteleostomi</taxon>
        <taxon>Amphibia</taxon>
        <taxon>Batrachia</taxon>
        <taxon>Anura</taxon>
        <taxon>Pelobatoidea</taxon>
        <taxon>Pelobatidae</taxon>
        <taxon>Pelobates</taxon>
    </lineage>
</organism>
<keyword evidence="3" id="KW-1185">Reference proteome</keyword>
<feature type="region of interest" description="Disordered" evidence="1">
    <location>
        <begin position="41"/>
        <end position="85"/>
    </location>
</feature>
<reference evidence="2" key="1">
    <citation type="submission" date="2022-03" db="EMBL/GenBank/DDBJ databases">
        <authorList>
            <person name="Alioto T."/>
            <person name="Alioto T."/>
            <person name="Gomez Garrido J."/>
        </authorList>
    </citation>
    <scope>NUCLEOTIDE SEQUENCE</scope>
</reference>
<evidence type="ECO:0000313" key="3">
    <source>
        <dbReference type="Proteomes" id="UP001295444"/>
    </source>
</evidence>
<dbReference type="Proteomes" id="UP001295444">
    <property type="component" value="Chromosome 02"/>
</dbReference>
<evidence type="ECO:0000313" key="2">
    <source>
        <dbReference type="EMBL" id="CAH2249801.1"/>
    </source>
</evidence>